<dbReference type="EMBL" id="WNKQ01000021">
    <property type="protein sequence ID" value="KAF5844750.1"/>
    <property type="molecule type" value="Genomic_DNA"/>
</dbReference>
<accession>A0A8H5Z8H5</accession>
<proteinExistence type="predicted"/>
<dbReference type="Proteomes" id="UP000624244">
    <property type="component" value="Unassembled WGS sequence"/>
</dbReference>
<gene>
    <name evidence="1" type="ORF">GGP41_008674</name>
</gene>
<sequence>MSRYHVLNRVLRSRFVRDSMSTKSWLAQHSRIWFAVLKQVAALVAVANTMHAADQQAVRGSGSNKLYPYHDIATPTRTRLVSTGELSWCIPIWRRIQSQASRDGRDNENVRLSDLLALALAPSGGAKAGTEASRVAALVRRSLASVSLSRSDRP</sequence>
<name>A0A8H5Z8H5_COCSA</name>
<evidence type="ECO:0000313" key="1">
    <source>
        <dbReference type="EMBL" id="KAF5844750.1"/>
    </source>
</evidence>
<protein>
    <submittedName>
        <fullName evidence="1">Uncharacterized protein</fullName>
    </submittedName>
</protein>
<comment type="caution">
    <text evidence="1">The sequence shown here is derived from an EMBL/GenBank/DDBJ whole genome shotgun (WGS) entry which is preliminary data.</text>
</comment>
<organism evidence="1 2">
    <name type="scientific">Cochliobolus sativus</name>
    <name type="common">Common root rot and spot blotch fungus</name>
    <name type="synonym">Bipolaris sorokiniana</name>
    <dbReference type="NCBI Taxonomy" id="45130"/>
    <lineage>
        <taxon>Eukaryota</taxon>
        <taxon>Fungi</taxon>
        <taxon>Dikarya</taxon>
        <taxon>Ascomycota</taxon>
        <taxon>Pezizomycotina</taxon>
        <taxon>Dothideomycetes</taxon>
        <taxon>Pleosporomycetidae</taxon>
        <taxon>Pleosporales</taxon>
        <taxon>Pleosporineae</taxon>
        <taxon>Pleosporaceae</taxon>
        <taxon>Bipolaris</taxon>
    </lineage>
</organism>
<evidence type="ECO:0000313" key="2">
    <source>
        <dbReference type="Proteomes" id="UP000624244"/>
    </source>
</evidence>
<dbReference type="AlphaFoldDB" id="A0A8H5Z8H5"/>
<reference evidence="1" key="1">
    <citation type="submission" date="2019-11" db="EMBL/GenBank/DDBJ databases">
        <title>Bipolaris sorokiniana Genome sequencing.</title>
        <authorList>
            <person name="Wang H."/>
        </authorList>
    </citation>
    <scope>NUCLEOTIDE SEQUENCE</scope>
</reference>